<dbReference type="InterPro" id="IPR005586">
    <property type="entry name" value="ABC_trans_aux"/>
</dbReference>
<evidence type="ECO:0000313" key="4">
    <source>
        <dbReference type="Proteomes" id="UP001156601"/>
    </source>
</evidence>
<keyword evidence="1" id="KW-0732">Signal</keyword>
<dbReference type="Proteomes" id="UP001156601">
    <property type="component" value="Unassembled WGS sequence"/>
</dbReference>
<dbReference type="SUPFAM" id="SSF159594">
    <property type="entry name" value="XCC0632-like"/>
    <property type="match status" value="1"/>
</dbReference>
<evidence type="ECO:0000256" key="1">
    <source>
        <dbReference type="SAM" id="SignalP"/>
    </source>
</evidence>
<name>A0AA37SWZ6_9ALTE</name>
<dbReference type="EMBL" id="BSOT01000001">
    <property type="protein sequence ID" value="GLR69146.1"/>
    <property type="molecule type" value="Genomic_DNA"/>
</dbReference>
<dbReference type="RefSeq" id="WP_284215470.1">
    <property type="nucleotide sequence ID" value="NZ_BSOT01000001.1"/>
</dbReference>
<evidence type="ECO:0000313" key="3">
    <source>
        <dbReference type="EMBL" id="GLR69146.1"/>
    </source>
</evidence>
<evidence type="ECO:0000259" key="2">
    <source>
        <dbReference type="Pfam" id="PF03886"/>
    </source>
</evidence>
<dbReference type="Gene3D" id="3.40.50.10610">
    <property type="entry name" value="ABC-type transport auxiliary lipoprotein component"/>
    <property type="match status" value="1"/>
</dbReference>
<reference evidence="3" key="1">
    <citation type="journal article" date="2014" name="Int. J. Syst. Evol. Microbiol.">
        <title>Complete genome sequence of Corynebacterium casei LMG S-19264T (=DSM 44701T), isolated from a smear-ripened cheese.</title>
        <authorList>
            <consortium name="US DOE Joint Genome Institute (JGI-PGF)"/>
            <person name="Walter F."/>
            <person name="Albersmeier A."/>
            <person name="Kalinowski J."/>
            <person name="Ruckert C."/>
        </authorList>
    </citation>
    <scope>NUCLEOTIDE SEQUENCE</scope>
    <source>
        <strain evidence="3">NBRC 110023</strain>
    </source>
</reference>
<feature type="chain" id="PRO_5041265614" description="ABC-type transport auxiliary lipoprotein component domain-containing protein" evidence="1">
    <location>
        <begin position="25"/>
        <end position="196"/>
    </location>
</feature>
<accession>A0AA37SWZ6</accession>
<sequence>MRRQLTLRCLKICMFSMLSLWLFGCTSSPHIEENVTYYIFDANPLPQTTEHASNLTPVNIAAVKLPRYLSGDHLIMQSQDHSFVRANYHSWADNLDAAIKRAIISDVNQANSKFYAVNKCQTCTSITVHIEHFYPTDGGDILLSGYTEQNSGNSENKITRFYYKTALESAGYANAVKQMRKQVSLLTKDVLKSLDK</sequence>
<feature type="signal peptide" evidence="1">
    <location>
        <begin position="1"/>
        <end position="24"/>
    </location>
</feature>
<keyword evidence="4" id="KW-1185">Reference proteome</keyword>
<dbReference type="AlphaFoldDB" id="A0AA37SWZ6"/>
<reference evidence="3" key="2">
    <citation type="submission" date="2023-01" db="EMBL/GenBank/DDBJ databases">
        <title>Draft genome sequence of Agaribacter marinus strain NBRC 110023.</title>
        <authorList>
            <person name="Sun Q."/>
            <person name="Mori K."/>
        </authorList>
    </citation>
    <scope>NUCLEOTIDE SEQUENCE</scope>
    <source>
        <strain evidence="3">NBRC 110023</strain>
    </source>
</reference>
<protein>
    <recommendedName>
        <fullName evidence="2">ABC-type transport auxiliary lipoprotein component domain-containing protein</fullName>
    </recommendedName>
</protein>
<dbReference type="PROSITE" id="PS51257">
    <property type="entry name" value="PROKAR_LIPOPROTEIN"/>
    <property type="match status" value="1"/>
</dbReference>
<feature type="domain" description="ABC-type transport auxiliary lipoprotein component" evidence="2">
    <location>
        <begin position="44"/>
        <end position="190"/>
    </location>
</feature>
<dbReference type="Pfam" id="PF03886">
    <property type="entry name" value="ABC_trans_aux"/>
    <property type="match status" value="1"/>
</dbReference>
<comment type="caution">
    <text evidence="3">The sequence shown here is derived from an EMBL/GenBank/DDBJ whole genome shotgun (WGS) entry which is preliminary data.</text>
</comment>
<proteinExistence type="predicted"/>
<gene>
    <name evidence="3" type="ORF">GCM10007852_00540</name>
</gene>
<organism evidence="3 4">
    <name type="scientific">Agaribacter marinus</name>
    <dbReference type="NCBI Taxonomy" id="1431249"/>
    <lineage>
        <taxon>Bacteria</taxon>
        <taxon>Pseudomonadati</taxon>
        <taxon>Pseudomonadota</taxon>
        <taxon>Gammaproteobacteria</taxon>
        <taxon>Alteromonadales</taxon>
        <taxon>Alteromonadaceae</taxon>
        <taxon>Agaribacter</taxon>
    </lineage>
</organism>